<evidence type="ECO:0000256" key="3">
    <source>
        <dbReference type="ARBA" id="ARBA00023172"/>
    </source>
</evidence>
<feature type="domain" description="Homologous-pairing protein 2 winged helix" evidence="6">
    <location>
        <begin position="5"/>
        <end position="62"/>
    </location>
</feature>
<sequence length="166" mass="19614">METNQIFEYVKFVNRPFSLNDVNNKFHKDIKKSVVIRCIDELLKANKIVEKVYGKQKVYYVNQSIYEKLNDEQFIELERCVQNLMEEDKILSNKLAIIILSEKLKKLKDTYKDPIDNNLLDKLLKKKKDYNKICSQRKRIVSEIVAVIEENTGKSKKDIIRDVGLN</sequence>
<dbReference type="Proteomes" id="UP000078046">
    <property type="component" value="Unassembled WGS sequence"/>
</dbReference>
<dbReference type="GO" id="GO:0010774">
    <property type="term" value="P:meiotic strand invasion involved in reciprocal meiotic recombination"/>
    <property type="evidence" value="ECO:0007669"/>
    <property type="project" value="TreeGrafter"/>
</dbReference>
<keyword evidence="8" id="KW-1185">Reference proteome</keyword>
<dbReference type="GO" id="GO:0000794">
    <property type="term" value="C:condensed nuclear chromosome"/>
    <property type="evidence" value="ECO:0007669"/>
    <property type="project" value="TreeGrafter"/>
</dbReference>
<evidence type="ECO:0000256" key="4">
    <source>
        <dbReference type="ARBA" id="ARBA00023242"/>
    </source>
</evidence>
<proteinExistence type="inferred from homology"/>
<evidence type="ECO:0000256" key="2">
    <source>
        <dbReference type="ARBA" id="ARBA00007922"/>
    </source>
</evidence>
<comment type="subcellular location">
    <subcellularLocation>
        <location evidence="1">Nucleus</location>
    </subcellularLocation>
</comment>
<keyword evidence="3" id="KW-0233">DNA recombination</keyword>
<dbReference type="GO" id="GO:0000709">
    <property type="term" value="P:meiotic joint molecule formation"/>
    <property type="evidence" value="ECO:0007669"/>
    <property type="project" value="TreeGrafter"/>
</dbReference>
<organism evidence="7 8">
    <name type="scientific">Intoshia linei</name>
    <dbReference type="NCBI Taxonomy" id="1819745"/>
    <lineage>
        <taxon>Eukaryota</taxon>
        <taxon>Metazoa</taxon>
        <taxon>Spiralia</taxon>
        <taxon>Lophotrochozoa</taxon>
        <taxon>Mesozoa</taxon>
        <taxon>Orthonectida</taxon>
        <taxon>Rhopaluridae</taxon>
        <taxon>Intoshia</taxon>
    </lineage>
</organism>
<gene>
    <name evidence="7" type="ORF">A3Q56_00975</name>
</gene>
<reference evidence="7 8" key="1">
    <citation type="submission" date="2016-04" db="EMBL/GenBank/DDBJ databases">
        <title>The genome of Intoshia linei affirms orthonectids as highly simplified spiralians.</title>
        <authorList>
            <person name="Mikhailov K.V."/>
            <person name="Slusarev G.S."/>
            <person name="Nikitin M.A."/>
            <person name="Logacheva M.D."/>
            <person name="Penin A."/>
            <person name="Aleoshin V."/>
            <person name="Panchin Y.V."/>
        </authorList>
    </citation>
    <scope>NUCLEOTIDE SEQUENCE [LARGE SCALE GENOMIC DNA]</scope>
    <source>
        <strain evidence="7">Intl2013</strain>
        <tissue evidence="7">Whole animal</tissue>
    </source>
</reference>
<dbReference type="Pfam" id="PF07106">
    <property type="entry name" value="WHD_TBPIP"/>
    <property type="match status" value="1"/>
</dbReference>
<keyword evidence="5" id="KW-0469">Meiosis</keyword>
<dbReference type="AlphaFoldDB" id="A0A177BC94"/>
<dbReference type="Gene3D" id="1.10.10.10">
    <property type="entry name" value="Winged helix-like DNA-binding domain superfamily/Winged helix DNA-binding domain"/>
    <property type="match status" value="1"/>
</dbReference>
<dbReference type="GO" id="GO:0120231">
    <property type="term" value="C:DNA recombinase auxiliary factor complex"/>
    <property type="evidence" value="ECO:0007669"/>
    <property type="project" value="TreeGrafter"/>
</dbReference>
<dbReference type="EMBL" id="LWCA01000066">
    <property type="protein sequence ID" value="OAF71262.1"/>
    <property type="molecule type" value="Genomic_DNA"/>
</dbReference>
<dbReference type="PANTHER" id="PTHR15938">
    <property type="entry name" value="TBP-1 INTERACTING PROTEIN"/>
    <property type="match status" value="1"/>
</dbReference>
<comment type="similarity">
    <text evidence="2">Belongs to the HOP2 family.</text>
</comment>
<dbReference type="OrthoDB" id="272266at2759"/>
<dbReference type="GO" id="GO:0007129">
    <property type="term" value="P:homologous chromosome pairing at meiosis"/>
    <property type="evidence" value="ECO:0007669"/>
    <property type="project" value="TreeGrafter"/>
</dbReference>
<evidence type="ECO:0000259" key="6">
    <source>
        <dbReference type="Pfam" id="PF07106"/>
    </source>
</evidence>
<dbReference type="GO" id="GO:0003690">
    <property type="term" value="F:double-stranded DNA binding"/>
    <property type="evidence" value="ECO:0007669"/>
    <property type="project" value="TreeGrafter"/>
</dbReference>
<comment type="caution">
    <text evidence="7">The sequence shown here is derived from an EMBL/GenBank/DDBJ whole genome shotgun (WGS) entry which is preliminary data.</text>
</comment>
<dbReference type="InterPro" id="IPR010776">
    <property type="entry name" value="Hop2_WH_dom"/>
</dbReference>
<keyword evidence="4" id="KW-0539">Nucleus</keyword>
<evidence type="ECO:0000313" key="8">
    <source>
        <dbReference type="Proteomes" id="UP000078046"/>
    </source>
</evidence>
<protein>
    <submittedName>
        <fullName evidence="7">PSMC3-interacting protein</fullName>
    </submittedName>
</protein>
<dbReference type="GO" id="GO:0120230">
    <property type="term" value="F:recombinase activator activity"/>
    <property type="evidence" value="ECO:0007669"/>
    <property type="project" value="TreeGrafter"/>
</dbReference>
<name>A0A177BC94_9BILA</name>
<evidence type="ECO:0000256" key="5">
    <source>
        <dbReference type="ARBA" id="ARBA00023254"/>
    </source>
</evidence>
<evidence type="ECO:0000313" key="7">
    <source>
        <dbReference type="EMBL" id="OAF71262.1"/>
    </source>
</evidence>
<evidence type="ECO:0000256" key="1">
    <source>
        <dbReference type="ARBA" id="ARBA00004123"/>
    </source>
</evidence>
<accession>A0A177BC94</accession>
<dbReference type="InterPro" id="IPR036388">
    <property type="entry name" value="WH-like_DNA-bd_sf"/>
</dbReference>
<dbReference type="PANTHER" id="PTHR15938:SF0">
    <property type="entry name" value="HOMOLOGOUS-PAIRING PROTEIN 2 HOMOLOG"/>
    <property type="match status" value="1"/>
</dbReference>